<proteinExistence type="predicted"/>
<comment type="caution">
    <text evidence="1">The sequence shown here is derived from an EMBL/GenBank/DDBJ whole genome shotgun (WGS) entry which is preliminary data.</text>
</comment>
<name>A0A9P6ED03_9AGAR</name>
<dbReference type="Proteomes" id="UP000807306">
    <property type="component" value="Unassembled WGS sequence"/>
</dbReference>
<accession>A0A9P6ED03</accession>
<evidence type="ECO:0000313" key="2">
    <source>
        <dbReference type="Proteomes" id="UP000807306"/>
    </source>
</evidence>
<reference evidence="1" key="1">
    <citation type="submission" date="2020-11" db="EMBL/GenBank/DDBJ databases">
        <authorList>
            <consortium name="DOE Joint Genome Institute"/>
            <person name="Ahrendt S."/>
            <person name="Riley R."/>
            <person name="Andreopoulos W."/>
            <person name="Labutti K."/>
            <person name="Pangilinan J."/>
            <person name="Ruiz-Duenas F.J."/>
            <person name="Barrasa J.M."/>
            <person name="Sanchez-Garcia M."/>
            <person name="Camarero S."/>
            <person name="Miyauchi S."/>
            <person name="Serrano A."/>
            <person name="Linde D."/>
            <person name="Babiker R."/>
            <person name="Drula E."/>
            <person name="Ayuso-Fernandez I."/>
            <person name="Pacheco R."/>
            <person name="Padilla G."/>
            <person name="Ferreira P."/>
            <person name="Barriuso J."/>
            <person name="Kellner H."/>
            <person name="Castanera R."/>
            <person name="Alfaro M."/>
            <person name="Ramirez L."/>
            <person name="Pisabarro A.G."/>
            <person name="Kuo A."/>
            <person name="Tritt A."/>
            <person name="Lipzen A."/>
            <person name="He G."/>
            <person name="Yan M."/>
            <person name="Ng V."/>
            <person name="Cullen D."/>
            <person name="Martin F."/>
            <person name="Rosso M.-N."/>
            <person name="Henrissat B."/>
            <person name="Hibbett D."/>
            <person name="Martinez A.T."/>
            <person name="Grigoriev I.V."/>
        </authorList>
    </citation>
    <scope>NUCLEOTIDE SEQUENCE</scope>
    <source>
        <strain evidence="1">CBS 506.95</strain>
    </source>
</reference>
<dbReference type="AlphaFoldDB" id="A0A9P6ED03"/>
<sequence>MVTRAGVYGSILIQMCALDPFTKLAKRNVILLSGQSLFPDISALDDFTVILFLLDICQITRMRYPILTGRPPLACGSTPHSMSSQRGEPFWHRFGTKLFHKSCRYKRARFKSRDINSVYLLLRNKMKFATILISTFVATASASLLPRSGSPLTQAQAQSRLQAAGISATSSGGCTAKTNPSCTSYDGILSGTVDGVITLKGACGCAITITGGTETGHASGTYSHANGYKVDIRKDAGGIDTYVHNSFTKIANRGDGYPQWQSAAGNIYCDEGSHWDVLYY</sequence>
<evidence type="ECO:0000313" key="1">
    <source>
        <dbReference type="EMBL" id="KAF9526692.1"/>
    </source>
</evidence>
<keyword evidence="2" id="KW-1185">Reference proteome</keyword>
<protein>
    <submittedName>
        <fullName evidence="1">Uncharacterized protein</fullName>
    </submittedName>
</protein>
<gene>
    <name evidence="1" type="ORF">CPB83DRAFT_857302</name>
</gene>
<dbReference type="OrthoDB" id="3219649at2759"/>
<dbReference type="EMBL" id="MU157868">
    <property type="protein sequence ID" value="KAF9526692.1"/>
    <property type="molecule type" value="Genomic_DNA"/>
</dbReference>
<organism evidence="1 2">
    <name type="scientific">Crepidotus variabilis</name>
    <dbReference type="NCBI Taxonomy" id="179855"/>
    <lineage>
        <taxon>Eukaryota</taxon>
        <taxon>Fungi</taxon>
        <taxon>Dikarya</taxon>
        <taxon>Basidiomycota</taxon>
        <taxon>Agaricomycotina</taxon>
        <taxon>Agaricomycetes</taxon>
        <taxon>Agaricomycetidae</taxon>
        <taxon>Agaricales</taxon>
        <taxon>Agaricineae</taxon>
        <taxon>Crepidotaceae</taxon>
        <taxon>Crepidotus</taxon>
    </lineage>
</organism>